<dbReference type="OrthoDB" id="162563at2"/>
<proteinExistence type="predicted"/>
<comment type="caution">
    <text evidence="1">The sequence shown here is derived from an EMBL/GenBank/DDBJ whole genome shotgun (WGS) entry which is preliminary data.</text>
</comment>
<dbReference type="InterPro" id="IPR016888">
    <property type="entry name" value="UCP028498"/>
</dbReference>
<dbReference type="RefSeq" id="WP_137245985.1">
    <property type="nucleotide sequence ID" value="NZ_SZQA01000003.1"/>
</dbReference>
<gene>
    <name evidence="1" type="ORF">FDA94_05845</name>
</gene>
<reference evidence="1 2" key="1">
    <citation type="submission" date="2019-04" db="EMBL/GenBank/DDBJ databases">
        <title>Herbidospora sp. NEAU-GS14.nov., a novel actinomycete isolated from soil.</title>
        <authorList>
            <person name="Han L."/>
        </authorList>
    </citation>
    <scope>NUCLEOTIDE SEQUENCE [LARGE SCALE GENOMIC DNA]</scope>
    <source>
        <strain evidence="1 2">NEAU-GS14</strain>
    </source>
</reference>
<protein>
    <submittedName>
        <fullName evidence="1">DUF2255 family protein</fullName>
    </submittedName>
</protein>
<evidence type="ECO:0000313" key="2">
    <source>
        <dbReference type="Proteomes" id="UP000308705"/>
    </source>
</evidence>
<name>A0A4U3MQY4_9ACTN</name>
<sequence length="124" mass="14004">MTWTQAELSAIGEAEELEISPRRADGSYVKPVTVWVVRHDDDLYVRSYKGEDGRWFRAACERSEGHVTAGGVSKDVSFVLEDDSMVNDGIDLAYRMKYRDQDTAYVDPMVASPAKETTIRLVPR</sequence>
<dbReference type="Proteomes" id="UP000308705">
    <property type="component" value="Unassembled WGS sequence"/>
</dbReference>
<dbReference type="Pfam" id="PF10012">
    <property type="entry name" value="DUF2255"/>
    <property type="match status" value="1"/>
</dbReference>
<evidence type="ECO:0000313" key="1">
    <source>
        <dbReference type="EMBL" id="TKK90516.1"/>
    </source>
</evidence>
<organism evidence="1 2">
    <name type="scientific">Herbidospora galbida</name>
    <dbReference type="NCBI Taxonomy" id="2575442"/>
    <lineage>
        <taxon>Bacteria</taxon>
        <taxon>Bacillati</taxon>
        <taxon>Actinomycetota</taxon>
        <taxon>Actinomycetes</taxon>
        <taxon>Streptosporangiales</taxon>
        <taxon>Streptosporangiaceae</taxon>
        <taxon>Herbidospora</taxon>
    </lineage>
</organism>
<accession>A0A4U3MQY4</accession>
<keyword evidence="2" id="KW-1185">Reference proteome</keyword>
<dbReference type="AlphaFoldDB" id="A0A4U3MQY4"/>
<dbReference type="EMBL" id="SZQA01000003">
    <property type="protein sequence ID" value="TKK90516.1"/>
    <property type="molecule type" value="Genomic_DNA"/>
</dbReference>